<gene>
    <name evidence="5" type="primary">recX</name>
    <name evidence="9" type="ORF">IB286_05610</name>
</gene>
<comment type="function">
    <text evidence="5">Modulates RecA activity.</text>
</comment>
<evidence type="ECO:0000256" key="1">
    <source>
        <dbReference type="ARBA" id="ARBA00004496"/>
    </source>
</evidence>
<dbReference type="EMBL" id="JACXLD010000002">
    <property type="protein sequence ID" value="MBD2858482.1"/>
    <property type="molecule type" value="Genomic_DNA"/>
</dbReference>
<dbReference type="HAMAP" id="MF_01114">
    <property type="entry name" value="RecX"/>
    <property type="match status" value="1"/>
</dbReference>
<comment type="caution">
    <text evidence="9">The sequence shown here is derived from an EMBL/GenBank/DDBJ whole genome shotgun (WGS) entry which is preliminary data.</text>
</comment>
<feature type="domain" description="RecX second three-helical" evidence="6">
    <location>
        <begin position="53"/>
        <end position="88"/>
    </location>
</feature>
<dbReference type="Pfam" id="PF21982">
    <property type="entry name" value="RecX_HTH1"/>
    <property type="match status" value="1"/>
</dbReference>
<dbReference type="InterPro" id="IPR053925">
    <property type="entry name" value="RecX_HTH_3rd"/>
</dbReference>
<dbReference type="Gene3D" id="1.10.10.10">
    <property type="entry name" value="Winged helix-like DNA-binding domain superfamily/Winged helix DNA-binding domain"/>
    <property type="match status" value="3"/>
</dbReference>
<dbReference type="AlphaFoldDB" id="A0A927GW18"/>
<dbReference type="RefSeq" id="WP_190763344.1">
    <property type="nucleotide sequence ID" value="NZ_JACXLD010000002.1"/>
</dbReference>
<evidence type="ECO:0000256" key="5">
    <source>
        <dbReference type="HAMAP-Rule" id="MF_01114"/>
    </source>
</evidence>
<dbReference type="Proteomes" id="UP000610558">
    <property type="component" value="Unassembled WGS sequence"/>
</dbReference>
<evidence type="ECO:0000313" key="9">
    <source>
        <dbReference type="EMBL" id="MBD2858482.1"/>
    </source>
</evidence>
<dbReference type="PANTHER" id="PTHR33602">
    <property type="entry name" value="REGULATORY PROTEIN RECX FAMILY PROTEIN"/>
    <property type="match status" value="1"/>
</dbReference>
<evidence type="ECO:0000256" key="4">
    <source>
        <dbReference type="ARBA" id="ARBA00022490"/>
    </source>
</evidence>
<sequence length="157" mass="18286">MVFTVEIRRKAMDLLALREHSAKELKDKLLRKFESGDEITVVIAQLQEDGLQSDARFAEAFCRQRVASGYGPLRIKMELAQRGVDQSLGDAYFQQHPEDWFERCEQVRLKKFGDWPKPQAEERTLEGLKQAQKEKARQQRFLYSRGFPPSIINEILS</sequence>
<evidence type="ECO:0000259" key="8">
    <source>
        <dbReference type="Pfam" id="PF21982"/>
    </source>
</evidence>
<dbReference type="GO" id="GO:0005737">
    <property type="term" value="C:cytoplasm"/>
    <property type="evidence" value="ECO:0007669"/>
    <property type="project" value="UniProtKB-SubCell"/>
</dbReference>
<evidence type="ECO:0000259" key="7">
    <source>
        <dbReference type="Pfam" id="PF21981"/>
    </source>
</evidence>
<dbReference type="InterPro" id="IPR003783">
    <property type="entry name" value="Regulatory_RecX"/>
</dbReference>
<comment type="similarity">
    <text evidence="2 5">Belongs to the RecX family.</text>
</comment>
<dbReference type="InterPro" id="IPR053924">
    <property type="entry name" value="RecX_HTH_2nd"/>
</dbReference>
<protein>
    <recommendedName>
        <fullName evidence="3 5">Regulatory protein RecX</fullName>
    </recommendedName>
</protein>
<organism evidence="9 10">
    <name type="scientific">Spongiibacter pelagi</name>
    <dbReference type="NCBI Taxonomy" id="2760804"/>
    <lineage>
        <taxon>Bacteria</taxon>
        <taxon>Pseudomonadati</taxon>
        <taxon>Pseudomonadota</taxon>
        <taxon>Gammaproteobacteria</taxon>
        <taxon>Cellvibrionales</taxon>
        <taxon>Spongiibacteraceae</taxon>
        <taxon>Spongiibacter</taxon>
    </lineage>
</organism>
<dbReference type="InterPro" id="IPR036388">
    <property type="entry name" value="WH-like_DNA-bd_sf"/>
</dbReference>
<reference evidence="9" key="1">
    <citation type="submission" date="2020-09" db="EMBL/GenBank/DDBJ databases">
        <authorList>
            <person name="Yoon J.-W."/>
        </authorList>
    </citation>
    <scope>NUCLEOTIDE SEQUENCE</scope>
    <source>
        <strain evidence="9">KMU-158</strain>
    </source>
</reference>
<dbReference type="InterPro" id="IPR053926">
    <property type="entry name" value="RecX_HTH_1st"/>
</dbReference>
<proteinExistence type="inferred from homology"/>
<evidence type="ECO:0000259" key="6">
    <source>
        <dbReference type="Pfam" id="PF02631"/>
    </source>
</evidence>
<feature type="domain" description="RecX first three-helical" evidence="8">
    <location>
        <begin position="8"/>
        <end position="46"/>
    </location>
</feature>
<dbReference type="Pfam" id="PF02631">
    <property type="entry name" value="RecX_HTH2"/>
    <property type="match status" value="1"/>
</dbReference>
<dbReference type="Pfam" id="PF21981">
    <property type="entry name" value="RecX_HTH3"/>
    <property type="match status" value="1"/>
</dbReference>
<dbReference type="GO" id="GO:0006282">
    <property type="term" value="P:regulation of DNA repair"/>
    <property type="evidence" value="ECO:0007669"/>
    <property type="project" value="UniProtKB-UniRule"/>
</dbReference>
<evidence type="ECO:0000256" key="3">
    <source>
        <dbReference type="ARBA" id="ARBA00018111"/>
    </source>
</evidence>
<comment type="subcellular location">
    <subcellularLocation>
        <location evidence="1 5">Cytoplasm</location>
    </subcellularLocation>
</comment>
<keyword evidence="4 5" id="KW-0963">Cytoplasm</keyword>
<evidence type="ECO:0000256" key="2">
    <source>
        <dbReference type="ARBA" id="ARBA00009695"/>
    </source>
</evidence>
<dbReference type="PANTHER" id="PTHR33602:SF1">
    <property type="entry name" value="REGULATORY PROTEIN RECX FAMILY PROTEIN"/>
    <property type="match status" value="1"/>
</dbReference>
<evidence type="ECO:0000313" key="10">
    <source>
        <dbReference type="Proteomes" id="UP000610558"/>
    </source>
</evidence>
<keyword evidence="10" id="KW-1185">Reference proteome</keyword>
<name>A0A927GW18_9GAMM</name>
<accession>A0A927GW18</accession>
<feature type="domain" description="RecX third three-helical" evidence="7">
    <location>
        <begin position="99"/>
        <end position="156"/>
    </location>
</feature>